<keyword evidence="1" id="KW-0472">Membrane</keyword>
<feature type="signal peptide" evidence="2">
    <location>
        <begin position="1"/>
        <end position="15"/>
    </location>
</feature>
<keyword evidence="1" id="KW-0812">Transmembrane</keyword>
<proteinExistence type="predicted"/>
<dbReference type="Proteomes" id="UP000054097">
    <property type="component" value="Unassembled WGS sequence"/>
</dbReference>
<sequence>MTNGALLTVVGLVLCQTDLLTLSPLQSSIVTWGLNTAWVSIASECANAYWGTANTLPIIVKVANAVGGLEWQEMIVLVSHLAILCMIPAFGVITSELFFGVKTTKRGEKH</sequence>
<evidence type="ECO:0008006" key="5">
    <source>
        <dbReference type="Google" id="ProtNLM"/>
    </source>
</evidence>
<keyword evidence="1" id="KW-1133">Transmembrane helix</keyword>
<evidence type="ECO:0000313" key="3">
    <source>
        <dbReference type="EMBL" id="KIM22459.1"/>
    </source>
</evidence>
<keyword evidence="4" id="KW-1185">Reference proteome</keyword>
<gene>
    <name evidence="3" type="ORF">M408DRAFT_322951</name>
</gene>
<feature type="chain" id="PRO_5012542706" description="Major facilitator superfamily (MFS) profile domain-containing protein" evidence="2">
    <location>
        <begin position="16"/>
        <end position="110"/>
    </location>
</feature>
<evidence type="ECO:0000313" key="4">
    <source>
        <dbReference type="Proteomes" id="UP000054097"/>
    </source>
</evidence>
<reference evidence="3 4" key="1">
    <citation type="submission" date="2014-04" db="EMBL/GenBank/DDBJ databases">
        <authorList>
            <consortium name="DOE Joint Genome Institute"/>
            <person name="Kuo A."/>
            <person name="Zuccaro A."/>
            <person name="Kohler A."/>
            <person name="Nagy L.G."/>
            <person name="Floudas D."/>
            <person name="Copeland A."/>
            <person name="Barry K.W."/>
            <person name="Cichocki N."/>
            <person name="Veneault-Fourrey C."/>
            <person name="LaButti K."/>
            <person name="Lindquist E.A."/>
            <person name="Lipzen A."/>
            <person name="Lundell T."/>
            <person name="Morin E."/>
            <person name="Murat C."/>
            <person name="Sun H."/>
            <person name="Tunlid A."/>
            <person name="Henrissat B."/>
            <person name="Grigoriev I.V."/>
            <person name="Hibbett D.S."/>
            <person name="Martin F."/>
            <person name="Nordberg H.P."/>
            <person name="Cantor M.N."/>
            <person name="Hua S.X."/>
        </authorList>
    </citation>
    <scope>NUCLEOTIDE SEQUENCE [LARGE SCALE GENOMIC DNA]</scope>
    <source>
        <strain evidence="3 4">MAFF 305830</strain>
    </source>
</reference>
<dbReference type="EMBL" id="KN824355">
    <property type="protein sequence ID" value="KIM22459.1"/>
    <property type="molecule type" value="Genomic_DNA"/>
</dbReference>
<reference evidence="4" key="2">
    <citation type="submission" date="2015-01" db="EMBL/GenBank/DDBJ databases">
        <title>Evolutionary Origins and Diversification of the Mycorrhizal Mutualists.</title>
        <authorList>
            <consortium name="DOE Joint Genome Institute"/>
            <consortium name="Mycorrhizal Genomics Consortium"/>
            <person name="Kohler A."/>
            <person name="Kuo A."/>
            <person name="Nagy L.G."/>
            <person name="Floudas D."/>
            <person name="Copeland A."/>
            <person name="Barry K.W."/>
            <person name="Cichocki N."/>
            <person name="Veneault-Fourrey C."/>
            <person name="LaButti K."/>
            <person name="Lindquist E.A."/>
            <person name="Lipzen A."/>
            <person name="Lundell T."/>
            <person name="Morin E."/>
            <person name="Murat C."/>
            <person name="Riley R."/>
            <person name="Ohm R."/>
            <person name="Sun H."/>
            <person name="Tunlid A."/>
            <person name="Henrissat B."/>
            <person name="Grigoriev I.V."/>
            <person name="Hibbett D.S."/>
            <person name="Martin F."/>
        </authorList>
    </citation>
    <scope>NUCLEOTIDE SEQUENCE [LARGE SCALE GENOMIC DNA]</scope>
    <source>
        <strain evidence="4">MAFF 305830</strain>
    </source>
</reference>
<accession>A0A0C3AQW3</accession>
<dbReference type="HOGENOM" id="CLU_144984_0_0_1"/>
<dbReference type="AlphaFoldDB" id="A0A0C3AQW3"/>
<name>A0A0C3AQW3_SERVB</name>
<evidence type="ECO:0000256" key="2">
    <source>
        <dbReference type="SAM" id="SignalP"/>
    </source>
</evidence>
<feature type="transmembrane region" description="Helical" evidence="1">
    <location>
        <begin position="74"/>
        <end position="99"/>
    </location>
</feature>
<protein>
    <recommendedName>
        <fullName evidence="5">Major facilitator superfamily (MFS) profile domain-containing protein</fullName>
    </recommendedName>
</protein>
<organism evidence="3 4">
    <name type="scientific">Serendipita vermifera MAFF 305830</name>
    <dbReference type="NCBI Taxonomy" id="933852"/>
    <lineage>
        <taxon>Eukaryota</taxon>
        <taxon>Fungi</taxon>
        <taxon>Dikarya</taxon>
        <taxon>Basidiomycota</taxon>
        <taxon>Agaricomycotina</taxon>
        <taxon>Agaricomycetes</taxon>
        <taxon>Sebacinales</taxon>
        <taxon>Serendipitaceae</taxon>
        <taxon>Serendipita</taxon>
    </lineage>
</organism>
<keyword evidence="2" id="KW-0732">Signal</keyword>
<evidence type="ECO:0000256" key="1">
    <source>
        <dbReference type="SAM" id="Phobius"/>
    </source>
</evidence>